<feature type="compositionally biased region" description="Gly residues" evidence="2">
    <location>
        <begin position="2707"/>
        <end position="2719"/>
    </location>
</feature>
<gene>
    <name evidence="4" type="ORF">SAMN05660453_0349</name>
</gene>
<feature type="compositionally biased region" description="Polar residues" evidence="2">
    <location>
        <begin position="46"/>
        <end position="62"/>
    </location>
</feature>
<dbReference type="Proteomes" id="UP000199376">
    <property type="component" value="Unassembled WGS sequence"/>
</dbReference>
<sequence length="2816" mass="311013">MIKKNNLLTIAQSKRTWLIASTVFVSTGIAEIDARHRATATADDLNISQPVKSQNEQFSPTTAADEKNQIDDNASSVVSEPKNQKPSDERASTAAKGTDSSAVRADEHSNQDDQVVPLKGDEQNNQKPAKVLPLDGEANQQSNDDVAKALTDAHQAEQTPLPQSDIPLTDEDKAHLADVARQILDTVKNDLAKKPYSTNPNNDPLKPLYEMTKTSSYEELVNVLGGFLPNLAYPGEGQLDYNQEYVKKPGEMKFDVPSYSFFGYGGKENDYSNVSYMRLITDETLVREVADRILSIMGTPYKGTKINYTPENNSLNFSGGFPFYAVIQSTNGSLLNPTYYLGQLSRTLEAITNLLTFGAIDTSVNQNYDSGQYGIYLRLEVPEGADPNTVIQAMNLEKSKFGAQMDFNVNLSVDEILNRIPGIRDIISSSAGIPISGYAGSVIDLLMGSVLDKINEEYGTNLKAKGVDSPFYPITLYPKDIKTNLKEDPRGMYLLVRGDNLDKFDSLFLQAKIMLTKFFMNALSWGGNIVGGAYGYLNFDLNRYQGNMSSEEMATAYGKDSANSKAMAGYADDSPNKVLTRGQLPPDPNGRLSLSMNALDANSMLSEKKEKYTNGNLGKDIVIDRNKIHDNPQLTGGIDTWRAYISLFDNQGEYNTKDVDSSKAEWMEIDGVKQVLPGSDIDHRTVDLKPGEDFYSERDRFDRVIDYFTGDVLLDDKGFHPTDAVKSLKLVKSVDPEGKKTSADDFAIYDRPFTVYYNGEMTLADGRRIALRPTKMTVIQHAVVTRSAEDGVDLNRKRTIAYNHIKEQSDFIKLTVQDLTPKVADEKLVDFIHRMDDVLVSANQALEKAASEEDVFVAQDAAVKNMQEIQKSVITRQDLDTAMRRAARQQGDQQINETAYSYRLMITDAKDLTDKQKEEYIKSIQEIQDDTLKNLAGIYLHAEEESAKQSLQDYLNQIGQETNQGLNKIRNLYLSQEEKDKAMTELKDAADDRLAEFRKVDFVDPESLAEQSAKVHALLSDYSHSIDESKSYDQLLAVKEEGIAAIKNVALPVRNNDYDEATAADKAAAKQALANALQLKKEKFAAIEHVDKDSLNRQDARLDAVVDVANQSIDSSKTKGEVKSALRYGLSTLDTVAEPELELAYQPVSDIDRQNARDAIDSSAKNRLNAMKKIEHVDAKSLKEQGNLLEMIVNDAMAEINAAQNKQALRDALTDGLSKIESLADPKKEAAYQKPTVADREEAKNAMKQAGEEKKRFFEDIDGVDPDSLKETEQSVDRIVNEADTAIDQADTLADVDKAYRDGLKALDNLPMPKVIFENEKATDEDRQHAAEKLHQVATNKQESFNQIEHVDQNSLKQQSQLIEKNLSSGLESFKSAVTKGDLAKALQEAMAAIENIAAPSLEDDYQPATSDDKLSAQKQLEEASAKRKRAMAAIENVDPTSLANQQKIVGQVLMDYLGQITSAQLRKDVAAVLDNGLKTIQAVADPVVGEDYQPASAEKKDAAKRQLEQAKQEKERIFNSIEHVDPTSLKNQTHQLEVIAESGYHAIDEAKTNGDVNRELNEHLLSISQVLDPMVLPEYQPANEMVKNLAKQTLTTAKEGRESAFKAIGHVDQSDLGRRVSELEETLKNALSGLDQAKMNGQVKQVLSDGLQAISAVLEPGLETDYQPVTDQDRNEAVVLVERASDHKQKDFEQIAHVDQKSLQQQKEAVINQLSWAKSAIQQASVQAELRNAVQEGLARIAAVAEPVLEKAYQPAKPESKDQAKKQLDEAADKKKKGFSDIDGVNPDSEKKQDKAVDDAVNKGKKAINQAEKEGEVDDAFRKALSDIDHIDNPEVQEERKTANAEDRQKAKKTLSDRADEIKKAFAGIEHVDQLSLNEQQSLVERERAVGETTIDSAKTKGDVQSVLHQALDKMNQISQPSLEAAFQPASLDDKKRATALLYQAADQRVKRFEEIDHVDPVSLKKQSEEVRTIESKAADDIQASSTRGSVDQTLSLAIQSINSVKEPALLAGFEPITPDDKRAATSQVVVAGRTKKEEFTLIPYVDQGSLKQQMDRVDAIVDKATADINNATTRNELDGLISKAVMDISQVPAPKAKPSDQPPSQEMKDIYKEMLQRYADEKKQKFEAIEHVSQVSLKEELEIMQDILTKGQNAIQNADTNWFVIFQYRQYIGLIDTVPTPELEYDYQPPTSLDIKAATNRLTWDGDNRKYIFNHMARVNPDSLAQRKAEVDQLVKERIPLFSQAKTHLELNAIVTKAVQDLYDIPFPDVLPKDDHPSKEEIAMAISSLEKAAESKRADFESIAHVDAQSLDRQIKVLTDTLRKQKSIIQDSPTQSDLQKNLVDALSAIQAVARPDVEDGYQPLTDAEKQQAVSELEKLVNERTDEFEHLLGVDPDSLAKQKQRLQDVLSRVKSTIMALAQRQELDPAMKVARAEIQAVEKPELSRDYQTPSQQDRDQAVEQLKRVAETKKSDFDQIIGTQSDSLTAQKLEVDQTVLLYQDKIAGAQTIAGLNQVLLAGEEAINHVESPKLDRDHRPVTAKDLAEAKEAVRQAGDDKKQSFDKISHVDPESLNRQKQKVDKIINDNQSALDGSKTLGELTRVKNVIIFVIQAVDDPDRLPVVNDDKEKAKAEVEQAAKEKKAAIDAVPNANAGERDEIEKDLAAIVDEADAKIDVADTHDKIDAAVAEALDKIAQLPLPKSGDNPSGGGDNDNGGGDNPDNRGGNDDDNGGNHSGGSDADADAARRAAEDAERAKREAELAALEAMKKRGGADSSAASPATAKQDKVSGNRVIVALSAMAAATIGFITTGRKHK</sequence>
<name>A0A1I1E7R0_9LACO</name>
<feature type="region of interest" description="Disordered" evidence="2">
    <location>
        <begin position="1404"/>
        <end position="1423"/>
    </location>
</feature>
<feature type="domain" description="DUF1542" evidence="3">
    <location>
        <begin position="2628"/>
        <end position="2697"/>
    </location>
</feature>
<feature type="region of interest" description="Disordered" evidence="2">
    <location>
        <begin position="2697"/>
        <end position="2791"/>
    </location>
</feature>
<reference evidence="4 5" key="1">
    <citation type="submission" date="2016-10" db="EMBL/GenBank/DDBJ databases">
        <authorList>
            <person name="de Groot N.N."/>
        </authorList>
    </citation>
    <scope>NUCLEOTIDE SEQUENCE [LARGE SCALE GENOMIC DNA]</scope>
    <source>
        <strain evidence="4 5">DSM 19113</strain>
    </source>
</reference>
<keyword evidence="5" id="KW-1185">Reference proteome</keyword>
<dbReference type="STRING" id="283737.SAMN05660453_0349"/>
<organism evidence="4 5">
    <name type="scientific">Fructobacillus durionis</name>
    <dbReference type="NCBI Taxonomy" id="283737"/>
    <lineage>
        <taxon>Bacteria</taxon>
        <taxon>Bacillati</taxon>
        <taxon>Bacillota</taxon>
        <taxon>Bacilli</taxon>
        <taxon>Lactobacillales</taxon>
        <taxon>Lactobacillaceae</taxon>
        <taxon>Fructobacillus</taxon>
    </lineage>
</organism>
<feature type="compositionally biased region" description="Basic and acidic residues" evidence="2">
    <location>
        <begin position="1411"/>
        <end position="1423"/>
    </location>
</feature>
<feature type="region of interest" description="Disordered" evidence="2">
    <location>
        <begin position="1753"/>
        <end position="1857"/>
    </location>
</feature>
<evidence type="ECO:0000259" key="3">
    <source>
        <dbReference type="Pfam" id="PF07564"/>
    </source>
</evidence>
<feature type="region of interest" description="Disordered" evidence="2">
    <location>
        <begin position="45"/>
        <end position="139"/>
    </location>
</feature>
<feature type="coiled-coil region" evidence="1">
    <location>
        <begin position="2621"/>
        <end position="2648"/>
    </location>
</feature>
<keyword evidence="1" id="KW-0175">Coiled coil</keyword>
<dbReference type="Pfam" id="PF07564">
    <property type="entry name" value="DUF1542"/>
    <property type="match status" value="2"/>
</dbReference>
<feature type="compositionally biased region" description="Basic and acidic residues" evidence="2">
    <location>
        <begin position="2744"/>
        <end position="2773"/>
    </location>
</feature>
<proteinExistence type="predicted"/>
<feature type="compositionally biased region" description="Basic and acidic residues" evidence="2">
    <location>
        <begin position="1789"/>
        <end position="1803"/>
    </location>
</feature>
<dbReference type="RefSeq" id="WP_091501415.1">
    <property type="nucleotide sequence ID" value="NZ_FOLI01000001.1"/>
</dbReference>
<protein>
    <recommendedName>
        <fullName evidence="3">DUF1542 domain-containing protein</fullName>
    </recommendedName>
</protein>
<accession>A0A1I1E7R0</accession>
<feature type="domain" description="DUF1542" evidence="3">
    <location>
        <begin position="1240"/>
        <end position="1310"/>
    </location>
</feature>
<dbReference type="EMBL" id="FOLI01000001">
    <property type="protein sequence ID" value="SFB83205.1"/>
    <property type="molecule type" value="Genomic_DNA"/>
</dbReference>
<evidence type="ECO:0000256" key="1">
    <source>
        <dbReference type="SAM" id="Coils"/>
    </source>
</evidence>
<evidence type="ECO:0000256" key="2">
    <source>
        <dbReference type="SAM" id="MobiDB-lite"/>
    </source>
</evidence>
<feature type="compositionally biased region" description="Basic and acidic residues" evidence="2">
    <location>
        <begin position="82"/>
        <end position="91"/>
    </location>
</feature>
<dbReference type="InterPro" id="IPR011439">
    <property type="entry name" value="DUF1542"/>
</dbReference>
<feature type="compositionally biased region" description="Basic and acidic residues" evidence="2">
    <location>
        <begin position="1759"/>
        <end position="1774"/>
    </location>
</feature>
<evidence type="ECO:0000313" key="5">
    <source>
        <dbReference type="Proteomes" id="UP000199376"/>
    </source>
</evidence>
<feature type="compositionally biased region" description="Basic and acidic residues" evidence="2">
    <location>
        <begin position="1812"/>
        <end position="1857"/>
    </location>
</feature>
<feature type="region of interest" description="Disordered" evidence="2">
    <location>
        <begin position="2550"/>
        <end position="2570"/>
    </location>
</feature>
<evidence type="ECO:0000313" key="4">
    <source>
        <dbReference type="EMBL" id="SFB83205.1"/>
    </source>
</evidence>
<dbReference type="OrthoDB" id="2252373at2"/>
<feature type="coiled-coil region" evidence="1">
    <location>
        <begin position="1240"/>
        <end position="1289"/>
    </location>
</feature>